<dbReference type="PANTHER" id="PTHR12619">
    <property type="entry name" value="RFX TRANSCRIPTION FACTOR FAMILY"/>
    <property type="match status" value="1"/>
</dbReference>
<dbReference type="Pfam" id="PF02257">
    <property type="entry name" value="RFX_DNA_binding"/>
    <property type="match status" value="1"/>
</dbReference>
<protein>
    <submittedName>
        <fullName evidence="4">Putative dna damage and replication checkpoint protein</fullName>
    </submittedName>
</protein>
<dbReference type="Pfam" id="PF25340">
    <property type="entry name" value="BCD_RFX"/>
    <property type="match status" value="1"/>
</dbReference>
<dbReference type="OrthoDB" id="10056949at2759"/>
<keyword evidence="1" id="KW-0238">DNA-binding</keyword>
<evidence type="ECO:0000256" key="2">
    <source>
        <dbReference type="SAM" id="MobiDB-lite"/>
    </source>
</evidence>
<proteinExistence type="predicted"/>
<feature type="compositionally biased region" description="Polar residues" evidence="2">
    <location>
        <begin position="715"/>
        <end position="749"/>
    </location>
</feature>
<comment type="caution">
    <text evidence="4">The sequence shown here is derived from an EMBL/GenBank/DDBJ whole genome shotgun (WGS) entry which is preliminary data.</text>
</comment>
<dbReference type="FunFam" id="1.10.10.10:FF:000119">
    <property type="entry name" value="DNA damage and replication checkpoint protein"/>
    <property type="match status" value="1"/>
</dbReference>
<feature type="region of interest" description="Disordered" evidence="2">
    <location>
        <begin position="222"/>
        <end position="265"/>
    </location>
</feature>
<evidence type="ECO:0000313" key="4">
    <source>
        <dbReference type="EMBL" id="KKY18122.1"/>
    </source>
</evidence>
<reference evidence="4 5" key="1">
    <citation type="submission" date="2015-05" db="EMBL/GenBank/DDBJ databases">
        <title>Distinctive expansion of gene families associated with plant cell wall degradation and secondary metabolism in the genomes of grapevine trunk pathogens.</title>
        <authorList>
            <person name="Lawrence D.P."/>
            <person name="Travadon R."/>
            <person name="Rolshausen P.E."/>
            <person name="Baumgartner K."/>
        </authorList>
    </citation>
    <scope>NUCLEOTIDE SEQUENCE [LARGE SCALE GENOMIC DNA]</scope>
    <source>
        <strain evidence="4">UCRPC4</strain>
    </source>
</reference>
<dbReference type="InterPro" id="IPR036390">
    <property type="entry name" value="WH_DNA-bd_sf"/>
</dbReference>
<dbReference type="PROSITE" id="PS51526">
    <property type="entry name" value="RFX_DBD"/>
    <property type="match status" value="1"/>
</dbReference>
<keyword evidence="5" id="KW-1185">Reference proteome</keyword>
<feature type="compositionally biased region" description="Low complexity" evidence="2">
    <location>
        <begin position="239"/>
        <end position="256"/>
    </location>
</feature>
<dbReference type="SUPFAM" id="SSF46785">
    <property type="entry name" value="Winged helix' DNA-binding domain"/>
    <property type="match status" value="1"/>
</dbReference>
<evidence type="ECO:0000256" key="1">
    <source>
        <dbReference type="ARBA" id="ARBA00023125"/>
    </source>
</evidence>
<organism evidence="4 5">
    <name type="scientific">Phaeomoniella chlamydospora</name>
    <name type="common">Phaeoacremonium chlamydosporum</name>
    <dbReference type="NCBI Taxonomy" id="158046"/>
    <lineage>
        <taxon>Eukaryota</taxon>
        <taxon>Fungi</taxon>
        <taxon>Dikarya</taxon>
        <taxon>Ascomycota</taxon>
        <taxon>Pezizomycotina</taxon>
        <taxon>Eurotiomycetes</taxon>
        <taxon>Chaetothyriomycetidae</taxon>
        <taxon>Phaeomoniellales</taxon>
        <taxon>Phaeomoniellaceae</taxon>
        <taxon>Phaeomoniella</taxon>
    </lineage>
</organism>
<dbReference type="InterPro" id="IPR003150">
    <property type="entry name" value="DNA-bd_RFX"/>
</dbReference>
<dbReference type="AlphaFoldDB" id="A0A0G2E528"/>
<dbReference type="PANTHER" id="PTHR12619:SF5">
    <property type="entry name" value="TRANSCRIPTION FACTOR RFX4"/>
    <property type="match status" value="1"/>
</dbReference>
<sequence length="837" mass="94121">MNQQSFCGPQGHDPFAVQQSFDPGMRSADAIHMPYADFEALENDSAALDDSEIMDGKKKRPSASTQQNEIELKRLLEQYQGRRLRDVALEIQRTDNGGGKSEKVKQVFAMLWLQENCQKSSGSVRRDKVFSCYAKRCGNEAVPTLNPASFGKLVRIIFSDVKTRRLGVRGESKYHYVDLSLVPEAERDAEDMGEDFTFKSAADVGMQQMRRSQSQPHILHTPTDAAEFPAPSNAQGYFQQQQKQQTRSASPAEVARPAPPPPSSKMMECKYLGQPVIPINTSKLPQGVKDALNQQLPRTASGSPYLITYLAHPPQTPTSSNPEEQIELPDIHQYLQGETYDISIANSLTNLYRTHCICVIDSFRYCKEKPFFHHHSAFNGNMTVPVQKLMSHELLAPWILECDMRMYKRMIGFVAGLTTQVVPKPVMDTFGRICSKLVNHIIESFEKMPSHVIAAKVIPATRFVHLLSKLPKVNHLAQSTHTLLQNSGNRTQMWLDLLQMTDPSTLIEEAHFTPDALEAAEGLFRYEYKALLTPMDESLTSQFENNNIAWTSFFTTGPPPSEHTMSPIADPVDLVDSGHLDRWIQHLTNLHLHFPDHSPKCIINHHTSLWKAILTELGLNAASTYQCWWQLDIFLSAMMSWLTELAGFGDDEVKQAQDRIEHEKKNEDEERVKAWEDYRAKKAEWNAYHEQHRQRQRETQDQRGTKRKRDDADTGGTTRQQKRNVSPISTNGTQSASTSRPTTGNATTYHLASPLGELNASTSQMKNQKRDHSNAANDDSGIGLDINIEDDVDVDSIFRDPTSDSPGLSKFGLKSSNKDNWGILSDPADASGDVVVL</sequence>
<evidence type="ECO:0000259" key="3">
    <source>
        <dbReference type="PROSITE" id="PS51526"/>
    </source>
</evidence>
<dbReference type="InterPro" id="IPR039779">
    <property type="entry name" value="RFX-like"/>
</dbReference>
<name>A0A0G2E528_PHACM</name>
<feature type="region of interest" description="Disordered" evidence="2">
    <location>
        <begin position="686"/>
        <end position="749"/>
    </location>
</feature>
<feature type="compositionally biased region" description="Basic and acidic residues" evidence="2">
    <location>
        <begin position="686"/>
        <end position="712"/>
    </location>
</feature>
<accession>A0A0G2E528</accession>
<gene>
    <name evidence="4" type="ORF">UCRPC4_g05159</name>
</gene>
<dbReference type="GO" id="GO:0000981">
    <property type="term" value="F:DNA-binding transcription factor activity, RNA polymerase II-specific"/>
    <property type="evidence" value="ECO:0007669"/>
    <property type="project" value="TreeGrafter"/>
</dbReference>
<reference evidence="4 5" key="2">
    <citation type="submission" date="2015-05" db="EMBL/GenBank/DDBJ databases">
        <authorList>
            <person name="Morales-Cruz A."/>
            <person name="Amrine K.C."/>
            <person name="Cantu D."/>
        </authorList>
    </citation>
    <scope>NUCLEOTIDE SEQUENCE [LARGE SCALE GENOMIC DNA]</scope>
    <source>
        <strain evidence="4">UCRPC4</strain>
    </source>
</reference>
<evidence type="ECO:0000313" key="5">
    <source>
        <dbReference type="Proteomes" id="UP000053317"/>
    </source>
</evidence>
<dbReference type="GO" id="GO:0000978">
    <property type="term" value="F:RNA polymerase II cis-regulatory region sequence-specific DNA binding"/>
    <property type="evidence" value="ECO:0007669"/>
    <property type="project" value="TreeGrafter"/>
</dbReference>
<dbReference type="EMBL" id="LCWF01000132">
    <property type="protein sequence ID" value="KKY18122.1"/>
    <property type="molecule type" value="Genomic_DNA"/>
</dbReference>
<dbReference type="InterPro" id="IPR057321">
    <property type="entry name" value="RFX1-4/6/8-like_BCD"/>
</dbReference>
<feature type="domain" description="RFX-type winged-helix" evidence="3">
    <location>
        <begin position="109"/>
        <end position="183"/>
    </location>
</feature>
<dbReference type="Proteomes" id="UP000053317">
    <property type="component" value="Unassembled WGS sequence"/>
</dbReference>
<feature type="region of interest" description="Disordered" evidence="2">
    <location>
        <begin position="798"/>
        <end position="837"/>
    </location>
</feature>
<dbReference type="InterPro" id="IPR036388">
    <property type="entry name" value="WH-like_DNA-bd_sf"/>
</dbReference>
<dbReference type="Gene3D" id="1.10.10.10">
    <property type="entry name" value="Winged helix-like DNA-binding domain superfamily/Winged helix DNA-binding domain"/>
    <property type="match status" value="1"/>
</dbReference>
<feature type="region of interest" description="Disordered" evidence="2">
    <location>
        <begin position="761"/>
        <end position="784"/>
    </location>
</feature>